<evidence type="ECO:0000313" key="3">
    <source>
        <dbReference type="Proteomes" id="UP001249851"/>
    </source>
</evidence>
<keyword evidence="3" id="KW-1185">Reference proteome</keyword>
<dbReference type="SUPFAM" id="SSF53098">
    <property type="entry name" value="Ribonuclease H-like"/>
    <property type="match status" value="1"/>
</dbReference>
<reference evidence="2" key="1">
    <citation type="journal article" date="2023" name="G3 (Bethesda)">
        <title>Whole genome assembly and annotation of the endangered Caribbean coral Acropora cervicornis.</title>
        <authorList>
            <person name="Selwyn J.D."/>
            <person name="Vollmer S.V."/>
        </authorList>
    </citation>
    <scope>NUCLEOTIDE SEQUENCE</scope>
    <source>
        <strain evidence="2">K2</strain>
    </source>
</reference>
<name>A0AAD9US19_ACRCE</name>
<dbReference type="Gene3D" id="3.30.420.10">
    <property type="entry name" value="Ribonuclease H-like superfamily/Ribonuclease H"/>
    <property type="match status" value="1"/>
</dbReference>
<dbReference type="PANTHER" id="PTHR47331">
    <property type="entry name" value="PHD-TYPE DOMAIN-CONTAINING PROTEIN"/>
    <property type="match status" value="1"/>
</dbReference>
<accession>A0AAD9US19</accession>
<evidence type="ECO:0000313" key="2">
    <source>
        <dbReference type="EMBL" id="KAK2547773.1"/>
    </source>
</evidence>
<dbReference type="GO" id="GO:0003676">
    <property type="term" value="F:nucleic acid binding"/>
    <property type="evidence" value="ECO:0007669"/>
    <property type="project" value="InterPro"/>
</dbReference>
<dbReference type="AlphaFoldDB" id="A0AAD9US19"/>
<dbReference type="Proteomes" id="UP001249851">
    <property type="component" value="Unassembled WGS sequence"/>
</dbReference>
<protein>
    <recommendedName>
        <fullName evidence="1">Integrase catalytic domain-containing protein</fullName>
    </recommendedName>
</protein>
<proteinExistence type="predicted"/>
<comment type="caution">
    <text evidence="2">The sequence shown here is derived from an EMBL/GenBank/DDBJ whole genome shotgun (WGS) entry which is preliminary data.</text>
</comment>
<dbReference type="InterPro" id="IPR036397">
    <property type="entry name" value="RNaseH_sf"/>
</dbReference>
<gene>
    <name evidence="2" type="ORF">P5673_032182</name>
</gene>
<sequence>MSIDRIEVCGAVLNKRLKAVLQQQCRYKFQRCYHIVDSQIVHTMIHKETYGFNTFATTRVGEIQGGTEKNDWYWTESKNNIADWLTRGKRPLDIDINSSWQAGPDFLRLPENEWPITQTPTTIQRLPESIKASINIVNKIEEDTLAKRINIDNYSNFEKLLRVTARVLAMYHKLPRTAFKNITKVLTPEDITNAEQFWILQAQKIMHEDLKKGKYKRLCPRKRNDGICKVGGRSQRWMEMSYNKQELILLPYEHRFSKLYAAHIHQRGHLGVLSTASKVRSRFWIIRLLKLVKYIKNNSIVCRKIEKKLGEQIMGKLPLERLKPAPAWDSTALDLFGPFKVKDEAKKKTTGKAYGLIFNCLATRAVHVDISPDYSTEKFLMVLRRFVSIRGYPSKLYSDNGTQLVAANKELQKVVKDLDSKSLQQFGVTQADAPWQNGISEALIRSVKRTITLAIGESVMTFSELQTVCFEAAHLINERPIGRHPTSPDDESYLCPNDLLLGRSTSRVPSGPFIQTDNPRRRYEFIQKIVDNFWRRYQLICIMEEDTL</sequence>
<evidence type="ECO:0000259" key="1">
    <source>
        <dbReference type="PROSITE" id="PS50994"/>
    </source>
</evidence>
<dbReference type="InterPro" id="IPR012337">
    <property type="entry name" value="RNaseH-like_sf"/>
</dbReference>
<organism evidence="2 3">
    <name type="scientific">Acropora cervicornis</name>
    <name type="common">Staghorn coral</name>
    <dbReference type="NCBI Taxonomy" id="6130"/>
    <lineage>
        <taxon>Eukaryota</taxon>
        <taxon>Metazoa</taxon>
        <taxon>Cnidaria</taxon>
        <taxon>Anthozoa</taxon>
        <taxon>Hexacorallia</taxon>
        <taxon>Scleractinia</taxon>
        <taxon>Astrocoeniina</taxon>
        <taxon>Acroporidae</taxon>
        <taxon>Acropora</taxon>
    </lineage>
</organism>
<dbReference type="InterPro" id="IPR001584">
    <property type="entry name" value="Integrase_cat-core"/>
</dbReference>
<feature type="domain" description="Integrase catalytic" evidence="1">
    <location>
        <begin position="322"/>
        <end position="504"/>
    </location>
</feature>
<reference evidence="2" key="2">
    <citation type="journal article" date="2023" name="Science">
        <title>Genomic signatures of disease resistance in endangered staghorn corals.</title>
        <authorList>
            <person name="Vollmer S.V."/>
            <person name="Selwyn J.D."/>
            <person name="Despard B.A."/>
            <person name="Roesel C.L."/>
        </authorList>
    </citation>
    <scope>NUCLEOTIDE SEQUENCE</scope>
    <source>
        <strain evidence="2">K2</strain>
    </source>
</reference>
<dbReference type="GO" id="GO:0015074">
    <property type="term" value="P:DNA integration"/>
    <property type="evidence" value="ECO:0007669"/>
    <property type="project" value="InterPro"/>
</dbReference>
<dbReference type="PROSITE" id="PS50994">
    <property type="entry name" value="INTEGRASE"/>
    <property type="match status" value="1"/>
</dbReference>
<dbReference type="EMBL" id="JARQWQ010000168">
    <property type="protein sequence ID" value="KAK2547773.1"/>
    <property type="molecule type" value="Genomic_DNA"/>
</dbReference>